<evidence type="ECO:0000256" key="1">
    <source>
        <dbReference type="SAM" id="SignalP"/>
    </source>
</evidence>
<gene>
    <name evidence="3" type="ORF">SAHL_10085</name>
</gene>
<dbReference type="SUPFAM" id="SSF101874">
    <property type="entry name" value="YceI-like"/>
    <property type="match status" value="1"/>
</dbReference>
<protein>
    <recommendedName>
        <fullName evidence="2">Lipid/polyisoprenoid-binding YceI-like domain-containing protein</fullName>
    </recommendedName>
</protein>
<dbReference type="PANTHER" id="PTHR34406:SF1">
    <property type="entry name" value="PROTEIN YCEI"/>
    <property type="match status" value="1"/>
</dbReference>
<dbReference type="InterPro" id="IPR007372">
    <property type="entry name" value="Lipid/polyisoprenoid-bd_YceI"/>
</dbReference>
<dbReference type="OrthoDB" id="9811006at2"/>
<accession>A0A423PSK5</accession>
<dbReference type="RefSeq" id="WP_123591288.1">
    <property type="nucleotide sequence ID" value="NZ_AYKF01000086.1"/>
</dbReference>
<dbReference type="Pfam" id="PF04264">
    <property type="entry name" value="YceI"/>
    <property type="match status" value="1"/>
</dbReference>
<sequence>MPFPTSTLTGPRLTAAALAACAAGTAAAEPERYEIDPAHFSIGFSIEHVGYADVLGMFLEGEGSFVYDEATRELSEGRVEIAADSVFTNHEERDGHVRGDDFLTAEDHPEIVFVAREYTPRGADGGELEGDLTLHGETHPVTLDVTINKSAEYPFGHGQHTLGVSASTRIERSRWGMDYGVANGMVGDTVELDFEFEAIRQ</sequence>
<dbReference type="AlphaFoldDB" id="A0A423PSK5"/>
<dbReference type="PANTHER" id="PTHR34406">
    <property type="entry name" value="PROTEIN YCEI"/>
    <property type="match status" value="1"/>
</dbReference>
<feature type="signal peptide" evidence="1">
    <location>
        <begin position="1"/>
        <end position="28"/>
    </location>
</feature>
<organism evidence="3 4">
    <name type="scientific">Salinisphaera orenii YIM 95161</name>
    <dbReference type="NCBI Taxonomy" id="1051139"/>
    <lineage>
        <taxon>Bacteria</taxon>
        <taxon>Pseudomonadati</taxon>
        <taxon>Pseudomonadota</taxon>
        <taxon>Gammaproteobacteria</taxon>
        <taxon>Salinisphaerales</taxon>
        <taxon>Salinisphaeraceae</taxon>
        <taxon>Salinisphaera</taxon>
    </lineage>
</organism>
<evidence type="ECO:0000259" key="2">
    <source>
        <dbReference type="SMART" id="SM00867"/>
    </source>
</evidence>
<feature type="domain" description="Lipid/polyisoprenoid-binding YceI-like" evidence="2">
    <location>
        <begin position="32"/>
        <end position="199"/>
    </location>
</feature>
<comment type="caution">
    <text evidence="3">The sequence shown here is derived from an EMBL/GenBank/DDBJ whole genome shotgun (WGS) entry which is preliminary data.</text>
</comment>
<dbReference type="Proteomes" id="UP000285123">
    <property type="component" value="Unassembled WGS sequence"/>
</dbReference>
<dbReference type="EMBL" id="AYKF01000086">
    <property type="protein sequence ID" value="ROO28585.1"/>
    <property type="molecule type" value="Genomic_DNA"/>
</dbReference>
<name>A0A423PSK5_9GAMM</name>
<proteinExistence type="predicted"/>
<dbReference type="Gene3D" id="2.40.128.110">
    <property type="entry name" value="Lipid/polyisoprenoid-binding, YceI-like"/>
    <property type="match status" value="1"/>
</dbReference>
<evidence type="ECO:0000313" key="3">
    <source>
        <dbReference type="EMBL" id="ROO28585.1"/>
    </source>
</evidence>
<keyword evidence="1" id="KW-0732">Signal</keyword>
<feature type="chain" id="PRO_5019031666" description="Lipid/polyisoprenoid-binding YceI-like domain-containing protein" evidence="1">
    <location>
        <begin position="29"/>
        <end position="201"/>
    </location>
</feature>
<dbReference type="SMART" id="SM00867">
    <property type="entry name" value="YceI"/>
    <property type="match status" value="1"/>
</dbReference>
<reference evidence="3 4" key="1">
    <citation type="submission" date="2013-10" db="EMBL/GenBank/DDBJ databases">
        <title>Salinisphaera halophila YIM 95161 Genome Sequencing.</title>
        <authorList>
            <person name="Lai Q."/>
            <person name="Li C."/>
            <person name="Shao Z."/>
        </authorList>
    </citation>
    <scope>NUCLEOTIDE SEQUENCE [LARGE SCALE GENOMIC DNA]</scope>
    <source>
        <strain evidence="3 4">YIM 95161</strain>
    </source>
</reference>
<dbReference type="InterPro" id="IPR036761">
    <property type="entry name" value="TTHA0802/YceI-like_sf"/>
</dbReference>
<evidence type="ECO:0000313" key="4">
    <source>
        <dbReference type="Proteomes" id="UP000285123"/>
    </source>
</evidence>